<dbReference type="Proteomes" id="UP000689195">
    <property type="component" value="Unassembled WGS sequence"/>
</dbReference>
<reference evidence="1" key="1">
    <citation type="submission" date="2021-01" db="EMBL/GenBank/DDBJ databases">
        <authorList>
            <consortium name="Genoscope - CEA"/>
            <person name="William W."/>
        </authorList>
    </citation>
    <scope>NUCLEOTIDE SEQUENCE</scope>
</reference>
<name>A0A8S1WLI1_9CILI</name>
<keyword evidence="2" id="KW-1185">Reference proteome</keyword>
<dbReference type="AlphaFoldDB" id="A0A8S1WLI1"/>
<organism evidence="1 2">
    <name type="scientific">Paramecium pentaurelia</name>
    <dbReference type="NCBI Taxonomy" id="43138"/>
    <lineage>
        <taxon>Eukaryota</taxon>
        <taxon>Sar</taxon>
        <taxon>Alveolata</taxon>
        <taxon>Ciliophora</taxon>
        <taxon>Intramacronucleata</taxon>
        <taxon>Oligohymenophorea</taxon>
        <taxon>Peniculida</taxon>
        <taxon>Parameciidae</taxon>
        <taxon>Paramecium</taxon>
    </lineage>
</organism>
<gene>
    <name evidence="1" type="ORF">PPENT_87.1.T0960117</name>
</gene>
<evidence type="ECO:0000313" key="2">
    <source>
        <dbReference type="Proteomes" id="UP000689195"/>
    </source>
</evidence>
<proteinExistence type="predicted"/>
<comment type="caution">
    <text evidence="1">The sequence shown here is derived from an EMBL/GenBank/DDBJ whole genome shotgun (WGS) entry which is preliminary data.</text>
</comment>
<evidence type="ECO:0000313" key="1">
    <source>
        <dbReference type="EMBL" id="CAD8190433.1"/>
    </source>
</evidence>
<accession>A0A8S1WLI1</accession>
<sequence>MKNILPEEKIRCLQATHSRILYIHSLKIKLTYIPSHIYYISGQFFEKLSEKPKYSLKKFGYADDLAYAKAKYKFLSKFQISSRENGN</sequence>
<protein>
    <submittedName>
        <fullName evidence="1">Uncharacterized protein</fullName>
    </submittedName>
</protein>
<dbReference type="EMBL" id="CAJJDO010000096">
    <property type="protein sequence ID" value="CAD8190433.1"/>
    <property type="molecule type" value="Genomic_DNA"/>
</dbReference>